<sequence length="71" mass="8276">MMRQSDVLLARIHGVKAQRFVHPNFVHVDVHFEVGCQLRDGTDFLNPKFHHHHNTVRIRNTVLVVQVGLEQ</sequence>
<evidence type="ECO:0000313" key="1">
    <source>
        <dbReference type="EMBL" id="KAL1242967.1"/>
    </source>
</evidence>
<gene>
    <name evidence="1" type="ORF">TSPI_05344</name>
</gene>
<dbReference type="Proteomes" id="UP001558632">
    <property type="component" value="Unassembled WGS sequence"/>
</dbReference>
<evidence type="ECO:0000313" key="2">
    <source>
        <dbReference type="Proteomes" id="UP001558632"/>
    </source>
</evidence>
<accession>A0ABR3KU93</accession>
<keyword evidence="2" id="KW-1185">Reference proteome</keyword>
<name>A0ABR3KU93_TRISP</name>
<organism evidence="1 2">
    <name type="scientific">Trichinella spiralis</name>
    <name type="common">Trichina worm</name>
    <dbReference type="NCBI Taxonomy" id="6334"/>
    <lineage>
        <taxon>Eukaryota</taxon>
        <taxon>Metazoa</taxon>
        <taxon>Ecdysozoa</taxon>
        <taxon>Nematoda</taxon>
        <taxon>Enoplea</taxon>
        <taxon>Dorylaimia</taxon>
        <taxon>Trichinellida</taxon>
        <taxon>Trichinellidae</taxon>
        <taxon>Trichinella</taxon>
    </lineage>
</organism>
<proteinExistence type="predicted"/>
<reference evidence="1 2" key="1">
    <citation type="submission" date="2024-07" db="EMBL/GenBank/DDBJ databases">
        <title>Enhanced genomic and transcriptomic resources for Trichinella pseudospiralis and T. spiralis underpin the discovery of pronounced molecular differences between stages and species.</title>
        <authorList>
            <person name="Pasi K.K."/>
            <person name="La Rosa G."/>
            <person name="Gomez-Morales M.A."/>
            <person name="Tosini F."/>
            <person name="Sumanam S."/>
            <person name="Young N.D."/>
            <person name="Chang B.C."/>
            <person name="Robin G.B."/>
        </authorList>
    </citation>
    <scope>NUCLEOTIDE SEQUENCE [LARGE SCALE GENOMIC DNA]</scope>
    <source>
        <strain evidence="1">ISS534</strain>
    </source>
</reference>
<comment type="caution">
    <text evidence="1">The sequence shown here is derived from an EMBL/GenBank/DDBJ whole genome shotgun (WGS) entry which is preliminary data.</text>
</comment>
<dbReference type="EMBL" id="JBEUSY010000172">
    <property type="protein sequence ID" value="KAL1242967.1"/>
    <property type="molecule type" value="Genomic_DNA"/>
</dbReference>
<protein>
    <submittedName>
        <fullName evidence="1">Beta-centractin</fullName>
    </submittedName>
</protein>